<reference evidence="8 9" key="1">
    <citation type="submission" date="2024-04" db="EMBL/GenBank/DDBJ databases">
        <title>Draft genome sequence of Pseudophaeobacter arcticus NBRC 116598.</title>
        <authorList>
            <person name="Miyakawa T."/>
            <person name="Kusuya Y."/>
            <person name="Miura T."/>
        </authorList>
    </citation>
    <scope>NUCLEOTIDE SEQUENCE [LARGE SCALE GENOMIC DNA]</scope>
    <source>
        <strain evidence="8 9">SU-CL00105</strain>
    </source>
</reference>
<comment type="subcellular location">
    <subcellularLocation>
        <location evidence="1">Membrane</location>
        <topology evidence="1">Multi-pass membrane protein</topology>
    </subcellularLocation>
</comment>
<protein>
    <submittedName>
        <fullName evidence="8">DMT family transporter</fullName>
    </submittedName>
</protein>
<feature type="domain" description="EamA" evidence="7">
    <location>
        <begin position="156"/>
        <end position="287"/>
    </location>
</feature>
<feature type="transmembrane region" description="Helical" evidence="6">
    <location>
        <begin position="155"/>
        <end position="174"/>
    </location>
</feature>
<dbReference type="PANTHER" id="PTHR32322:SF2">
    <property type="entry name" value="EAMA DOMAIN-CONTAINING PROTEIN"/>
    <property type="match status" value="1"/>
</dbReference>
<dbReference type="PANTHER" id="PTHR32322">
    <property type="entry name" value="INNER MEMBRANE TRANSPORTER"/>
    <property type="match status" value="1"/>
</dbReference>
<feature type="transmembrane region" description="Helical" evidence="6">
    <location>
        <begin position="36"/>
        <end position="56"/>
    </location>
</feature>
<feature type="transmembrane region" description="Helical" evidence="6">
    <location>
        <begin position="9"/>
        <end position="30"/>
    </location>
</feature>
<feature type="transmembrane region" description="Helical" evidence="6">
    <location>
        <begin position="68"/>
        <end position="89"/>
    </location>
</feature>
<dbReference type="Pfam" id="PF00892">
    <property type="entry name" value="EamA"/>
    <property type="match status" value="2"/>
</dbReference>
<keyword evidence="4 6" id="KW-1133">Transmembrane helix</keyword>
<dbReference type="SUPFAM" id="SSF103481">
    <property type="entry name" value="Multidrug resistance efflux transporter EmrE"/>
    <property type="match status" value="2"/>
</dbReference>
<feature type="transmembrane region" description="Helical" evidence="6">
    <location>
        <begin position="95"/>
        <end position="117"/>
    </location>
</feature>
<organism evidence="8 9">
    <name type="scientific">Pseudophaeobacter arcticus</name>
    <dbReference type="NCBI Taxonomy" id="385492"/>
    <lineage>
        <taxon>Bacteria</taxon>
        <taxon>Pseudomonadati</taxon>
        <taxon>Pseudomonadota</taxon>
        <taxon>Alphaproteobacteria</taxon>
        <taxon>Rhodobacterales</taxon>
        <taxon>Paracoccaceae</taxon>
        <taxon>Pseudophaeobacter</taxon>
    </lineage>
</organism>
<keyword evidence="3 6" id="KW-0812">Transmembrane</keyword>
<keyword evidence="9" id="KW-1185">Reference proteome</keyword>
<accession>A0ABQ0AJU6</accession>
<evidence type="ECO:0000256" key="6">
    <source>
        <dbReference type="SAM" id="Phobius"/>
    </source>
</evidence>
<dbReference type="InterPro" id="IPR037185">
    <property type="entry name" value="EmrE-like"/>
</dbReference>
<evidence type="ECO:0000256" key="4">
    <source>
        <dbReference type="ARBA" id="ARBA00022989"/>
    </source>
</evidence>
<name>A0ABQ0AJU6_9RHOB</name>
<comment type="similarity">
    <text evidence="2">Belongs to the EamA transporter family.</text>
</comment>
<gene>
    <name evidence="8" type="ORF">NBRC116598_15750</name>
</gene>
<evidence type="ECO:0000313" key="8">
    <source>
        <dbReference type="EMBL" id="GAA6196131.1"/>
    </source>
</evidence>
<evidence type="ECO:0000256" key="1">
    <source>
        <dbReference type="ARBA" id="ARBA00004141"/>
    </source>
</evidence>
<feature type="transmembrane region" description="Helical" evidence="6">
    <location>
        <begin position="124"/>
        <end position="143"/>
    </location>
</feature>
<dbReference type="Proteomes" id="UP001441944">
    <property type="component" value="Unassembled WGS sequence"/>
</dbReference>
<feature type="transmembrane region" description="Helical" evidence="6">
    <location>
        <begin position="272"/>
        <end position="293"/>
    </location>
</feature>
<dbReference type="RefSeq" id="WP_353398652.1">
    <property type="nucleotide sequence ID" value="NZ_BAABWU010000004.1"/>
</dbReference>
<evidence type="ECO:0000256" key="5">
    <source>
        <dbReference type="ARBA" id="ARBA00023136"/>
    </source>
</evidence>
<feature type="domain" description="EamA" evidence="7">
    <location>
        <begin position="10"/>
        <end position="141"/>
    </location>
</feature>
<feature type="transmembrane region" description="Helical" evidence="6">
    <location>
        <begin position="186"/>
        <end position="205"/>
    </location>
</feature>
<sequence length="303" mass="32260">MPDRMGKYWLMIATLGFVWGGTFPLIKLALDGITPFWLAAGRIGFAAALLGAVWAWRGFALFNGARNWSAVLIIGAFSTALPFMLINWGQQHVSAGFTGLSMAAIPLLVLPLAHLFIPGEQMVLRRLVGFVIGFVGVAILIGGKAFASSHSELELWGRLACVSAAGCYAVSSILTRRLPPVDPVGLAAVLLLIGSVIILPVAWSIEGAPPLPDHQTLALIALLGLIPTAAANLLRVIVVREAGPTFMTLTNYQVPIWAVLLGAVFLNEALPTSMMLAMALILTGLCISQWGALTRLFSRSQHS</sequence>
<proteinExistence type="inferred from homology"/>
<evidence type="ECO:0000313" key="9">
    <source>
        <dbReference type="Proteomes" id="UP001441944"/>
    </source>
</evidence>
<keyword evidence="5 6" id="KW-0472">Membrane</keyword>
<feature type="transmembrane region" description="Helical" evidence="6">
    <location>
        <begin position="249"/>
        <end position="266"/>
    </location>
</feature>
<dbReference type="InterPro" id="IPR050638">
    <property type="entry name" value="AA-Vitamin_Transporters"/>
</dbReference>
<evidence type="ECO:0000256" key="3">
    <source>
        <dbReference type="ARBA" id="ARBA00022692"/>
    </source>
</evidence>
<feature type="transmembrane region" description="Helical" evidence="6">
    <location>
        <begin position="217"/>
        <end position="237"/>
    </location>
</feature>
<evidence type="ECO:0000259" key="7">
    <source>
        <dbReference type="Pfam" id="PF00892"/>
    </source>
</evidence>
<comment type="caution">
    <text evidence="8">The sequence shown here is derived from an EMBL/GenBank/DDBJ whole genome shotgun (WGS) entry which is preliminary data.</text>
</comment>
<dbReference type="EMBL" id="BAABWU010000004">
    <property type="protein sequence ID" value="GAA6196131.1"/>
    <property type="molecule type" value="Genomic_DNA"/>
</dbReference>
<evidence type="ECO:0000256" key="2">
    <source>
        <dbReference type="ARBA" id="ARBA00007362"/>
    </source>
</evidence>
<dbReference type="InterPro" id="IPR000620">
    <property type="entry name" value="EamA_dom"/>
</dbReference>